<keyword evidence="8 14" id="KW-0675">Receptor</keyword>
<dbReference type="KEGG" id="alim:106522314"/>
<evidence type="ECO:0000256" key="8">
    <source>
        <dbReference type="ARBA" id="ARBA00023170"/>
    </source>
</evidence>
<dbReference type="PANTHER" id="PTHR45620">
    <property type="entry name" value="PDF RECEPTOR-LIKE PROTEIN-RELATED"/>
    <property type="match status" value="1"/>
</dbReference>
<gene>
    <name evidence="14" type="primary">LOC106522314</name>
</gene>
<dbReference type="PANTHER" id="PTHR45620:SF22">
    <property type="entry name" value="VASOACTIVE INTESTINAL POLYPEPTIDE RECEPTOR 2"/>
    <property type="match status" value="1"/>
</dbReference>
<evidence type="ECO:0000256" key="2">
    <source>
        <dbReference type="ARBA" id="ARBA00005314"/>
    </source>
</evidence>
<dbReference type="SMART" id="SM00008">
    <property type="entry name" value="HormR"/>
    <property type="match status" value="1"/>
</dbReference>
<feature type="domain" description="G-protein coupled receptors family 2 profile 2" evidence="12">
    <location>
        <begin position="209"/>
        <end position="464"/>
    </location>
</feature>
<dbReference type="InterPro" id="IPR002284">
    <property type="entry name" value="GPCR_2_VIP_rcpt_2"/>
</dbReference>
<keyword evidence="6" id="KW-0297">G-protein coupled receptor</keyword>
<dbReference type="GO" id="GO:0004999">
    <property type="term" value="F:vasoactive intestinal polypeptide receptor activity"/>
    <property type="evidence" value="ECO:0007669"/>
    <property type="project" value="InterPro"/>
</dbReference>
<keyword evidence="13" id="KW-1185">Reference proteome</keyword>
<dbReference type="AlphaFoldDB" id="A0A2I4BSL5"/>
<dbReference type="InterPro" id="IPR001879">
    <property type="entry name" value="GPCR_2_extracellular_dom"/>
</dbReference>
<organism evidence="13 14">
    <name type="scientific">Austrofundulus limnaeus</name>
    <name type="common">Annual killifish</name>
    <dbReference type="NCBI Taxonomy" id="52670"/>
    <lineage>
        <taxon>Eukaryota</taxon>
        <taxon>Metazoa</taxon>
        <taxon>Chordata</taxon>
        <taxon>Craniata</taxon>
        <taxon>Vertebrata</taxon>
        <taxon>Euteleostomi</taxon>
        <taxon>Actinopterygii</taxon>
        <taxon>Neopterygii</taxon>
        <taxon>Teleostei</taxon>
        <taxon>Neoteleostei</taxon>
        <taxon>Acanthomorphata</taxon>
        <taxon>Ovalentaria</taxon>
        <taxon>Atherinomorphae</taxon>
        <taxon>Cyprinodontiformes</taxon>
        <taxon>Rivulidae</taxon>
        <taxon>Austrofundulus</taxon>
    </lineage>
</organism>
<feature type="transmembrane region" description="Helical" evidence="10">
    <location>
        <begin position="243"/>
        <end position="261"/>
    </location>
</feature>
<evidence type="ECO:0000313" key="13">
    <source>
        <dbReference type="Proteomes" id="UP000192220"/>
    </source>
</evidence>
<dbReference type="SUPFAM" id="SSF81321">
    <property type="entry name" value="Family A G protein-coupled receptor-like"/>
    <property type="match status" value="1"/>
</dbReference>
<proteinExistence type="inferred from homology"/>
<accession>A0A2I4BSL5</accession>
<feature type="transmembrane region" description="Helical" evidence="10">
    <location>
        <begin position="208"/>
        <end position="231"/>
    </location>
</feature>
<dbReference type="GO" id="GO:0017046">
    <property type="term" value="F:peptide hormone binding"/>
    <property type="evidence" value="ECO:0007669"/>
    <property type="project" value="TreeGrafter"/>
</dbReference>
<dbReference type="InterPro" id="IPR017981">
    <property type="entry name" value="GPCR_2-like_7TM"/>
</dbReference>
<evidence type="ECO:0000256" key="5">
    <source>
        <dbReference type="ARBA" id="ARBA00022989"/>
    </source>
</evidence>
<evidence type="ECO:0000256" key="4">
    <source>
        <dbReference type="ARBA" id="ARBA00022692"/>
    </source>
</evidence>
<dbReference type="InterPro" id="IPR050332">
    <property type="entry name" value="GPCR_2"/>
</dbReference>
<comment type="similarity">
    <text evidence="2">Belongs to the G-protein coupled receptor 2 family.</text>
</comment>
<feature type="transmembrane region" description="Helical" evidence="10">
    <location>
        <begin position="366"/>
        <end position="388"/>
    </location>
</feature>
<dbReference type="Pfam" id="PF02793">
    <property type="entry name" value="HRM"/>
    <property type="match status" value="1"/>
</dbReference>
<keyword evidence="3" id="KW-1003">Cell membrane</keyword>
<keyword evidence="7 10" id="KW-0472">Membrane</keyword>
<dbReference type="InParanoid" id="A0A2I4BSL5"/>
<feature type="transmembrane region" description="Helical" evidence="10">
    <location>
        <begin position="290"/>
        <end position="316"/>
    </location>
</feature>
<keyword evidence="4 10" id="KW-0812">Transmembrane</keyword>
<feature type="transmembrane region" description="Helical" evidence="10">
    <location>
        <begin position="442"/>
        <end position="463"/>
    </location>
</feature>
<evidence type="ECO:0000256" key="6">
    <source>
        <dbReference type="ARBA" id="ARBA00023040"/>
    </source>
</evidence>
<dbReference type="InterPro" id="IPR036445">
    <property type="entry name" value="GPCR_2_extracell_dom_sf"/>
</dbReference>
<evidence type="ECO:0000313" key="14">
    <source>
        <dbReference type="RefSeq" id="XP_013870742.1"/>
    </source>
</evidence>
<dbReference type="PRINTS" id="PR01155">
    <property type="entry name" value="VIP2RECEPTOR"/>
</dbReference>
<dbReference type="GeneID" id="106522314"/>
<keyword evidence="9" id="KW-0807">Transducer</keyword>
<dbReference type="InterPro" id="IPR000832">
    <property type="entry name" value="GPCR_2_secretin-like"/>
</dbReference>
<name>A0A2I4BSL5_AUSLI</name>
<protein>
    <submittedName>
        <fullName evidence="14">Vasoactive intestinal polypeptide receptor 2</fullName>
    </submittedName>
</protein>
<feature type="transmembrane region" description="Helical" evidence="10">
    <location>
        <begin position="323"/>
        <end position="346"/>
    </location>
</feature>
<reference evidence="14" key="1">
    <citation type="submission" date="2025-08" db="UniProtKB">
        <authorList>
            <consortium name="RefSeq"/>
        </authorList>
    </citation>
    <scope>IDENTIFICATION</scope>
</reference>
<dbReference type="PRINTS" id="PR00249">
    <property type="entry name" value="GPCRSECRETIN"/>
</dbReference>
<feature type="domain" description="G-protein coupled receptors family 2 profile 1" evidence="11">
    <location>
        <begin position="119"/>
        <end position="196"/>
    </location>
</feature>
<evidence type="ECO:0000256" key="3">
    <source>
        <dbReference type="ARBA" id="ARBA00022475"/>
    </source>
</evidence>
<evidence type="ECO:0000256" key="9">
    <source>
        <dbReference type="ARBA" id="ARBA00023224"/>
    </source>
</evidence>
<dbReference type="GO" id="GO:0005886">
    <property type="term" value="C:plasma membrane"/>
    <property type="evidence" value="ECO:0007669"/>
    <property type="project" value="UniProtKB-SubCell"/>
</dbReference>
<evidence type="ECO:0000256" key="7">
    <source>
        <dbReference type="ARBA" id="ARBA00023136"/>
    </source>
</evidence>
<dbReference type="GO" id="GO:0008528">
    <property type="term" value="F:G protein-coupled peptide receptor activity"/>
    <property type="evidence" value="ECO:0007669"/>
    <property type="project" value="TreeGrafter"/>
</dbReference>
<dbReference type="Gene3D" id="1.20.1070.10">
    <property type="entry name" value="Rhodopsin 7-helix transmembrane proteins"/>
    <property type="match status" value="1"/>
</dbReference>
<dbReference type="OrthoDB" id="5967113at2759"/>
<evidence type="ECO:0000256" key="1">
    <source>
        <dbReference type="ARBA" id="ARBA00004651"/>
    </source>
</evidence>
<dbReference type="GO" id="GO:0007166">
    <property type="term" value="P:cell surface receptor signaling pathway"/>
    <property type="evidence" value="ECO:0007669"/>
    <property type="project" value="InterPro"/>
</dbReference>
<dbReference type="SUPFAM" id="SSF111418">
    <property type="entry name" value="Hormone receptor domain"/>
    <property type="match status" value="1"/>
</dbReference>
<dbReference type="Pfam" id="PF00002">
    <property type="entry name" value="7tm_2"/>
    <property type="match status" value="1"/>
</dbReference>
<evidence type="ECO:0000259" key="11">
    <source>
        <dbReference type="PROSITE" id="PS50227"/>
    </source>
</evidence>
<evidence type="ECO:0000256" key="10">
    <source>
        <dbReference type="SAM" id="Phobius"/>
    </source>
</evidence>
<dbReference type="PROSITE" id="PS50227">
    <property type="entry name" value="G_PROTEIN_RECEP_F2_3"/>
    <property type="match status" value="1"/>
</dbReference>
<dbReference type="GO" id="GO:0007188">
    <property type="term" value="P:adenylate cyclase-modulating G protein-coupled receptor signaling pathway"/>
    <property type="evidence" value="ECO:0007669"/>
    <property type="project" value="TreeGrafter"/>
</dbReference>
<dbReference type="PROSITE" id="PS50261">
    <property type="entry name" value="G_PROTEIN_RECEP_F2_4"/>
    <property type="match status" value="1"/>
</dbReference>
<dbReference type="RefSeq" id="XP_013870742.1">
    <property type="nucleotide sequence ID" value="XM_014015288.1"/>
</dbReference>
<comment type="subcellular location">
    <subcellularLocation>
        <location evidence="1">Cell membrane</location>
        <topology evidence="1">Multi-pass membrane protein</topology>
    </subcellularLocation>
</comment>
<feature type="transmembrane region" description="Helical" evidence="10">
    <location>
        <begin position="408"/>
        <end position="430"/>
    </location>
</feature>
<evidence type="ECO:0000259" key="12">
    <source>
        <dbReference type="PROSITE" id="PS50261"/>
    </source>
</evidence>
<dbReference type="Gene3D" id="4.10.1240.10">
    <property type="entry name" value="GPCR, family 2, extracellular hormone receptor domain"/>
    <property type="match status" value="1"/>
</dbReference>
<dbReference type="STRING" id="52670.A0A2I4BSL5"/>
<sequence length="523" mass="59887">MVHRDHRLSLLSALLVDRVETVRKGAEIWISRTGVLNFFTCKFAGFSPQLFPAQDDPQVRSEPLLRWDRHRPCAGSEETMSFTHRHGLPLLGFVLLMHTVHGRFSHCRLYWEMQRARAECETQLQRQQMLNNTGCEGEWNNVSCWLSLAVGEVMTLPCPSSFLLLFGKNGNLSRKCTEEGWSSIYPDIRTACYSDITDEPSELVFYKVVHILSTLGHSLSLITLLSSTVVICSFRKLHCMRNYIHLNLFVSFMLRAGAVLTKDSLLFSESETTDCSIQPSLVGCKASLVFFNYFIMANFFWLLVEGLYLHTLLIVIHAYSTRLSIYMFIGWGIPFVFMVAWIISRVNLEDTSCWEINDNPVPDRLINWPIMASIIINFILFICIIRILVQKLRSADVGGNDQSQYRRLAKSTLLLIPLFGVNYVVFFYLMEPANKTLKQVKIFFDLGLGSFQGLIVAVLYGFLNSEVQSELRRTWRSLTLKRCVEQDCRLHAVSVNQNGAKNSTPFHRNVRAQSILQTETSML</sequence>
<keyword evidence="5 10" id="KW-1133">Transmembrane helix</keyword>
<dbReference type="Proteomes" id="UP000192220">
    <property type="component" value="Unplaced"/>
</dbReference>